<feature type="non-terminal residue" evidence="3">
    <location>
        <position position="345"/>
    </location>
</feature>
<sequence length="345" mass="39242">MKTLFDLMDDKKTGLVRLADIEQRWQDDGAKGLPHGVIECLSKVTPLNGMLTFERFCAGLKICLLRNQSDSNKSRQSLTNNNDNNSSDKKLQRPPSAPLLDLENSVSGSTQWNSNNTAAVRPNNAIPVQRTLSLPKLCPEKDGDNTTPEPYIIPGLYAPPKPPRTALVMGNGVTNINNLDRFDKAEIRHALQNWQMGILMNEMDNKDKKYTVNQLNRGTADGQPQNNLFQKKTNVRRREPRRHTLQNGIDYNLLKKLKQLEQEKAVLLEGLNAVDVAQEWYLKQISTVQDKIKHLGRMGSHVEQWSEAHQERLDLQRARVMEVNRYLSGLAESWERGGFPMHMNL</sequence>
<dbReference type="InterPro" id="IPR057953">
    <property type="entry name" value="SAPC2_N"/>
</dbReference>
<dbReference type="PANTHER" id="PTHR14907">
    <property type="entry name" value="FI14130P"/>
    <property type="match status" value="1"/>
</dbReference>
<feature type="region of interest" description="Disordered" evidence="1">
    <location>
        <begin position="217"/>
        <end position="238"/>
    </location>
</feature>
<dbReference type="Pfam" id="PF25825">
    <property type="entry name" value="SAPC2_N"/>
    <property type="match status" value="1"/>
</dbReference>
<feature type="compositionally biased region" description="Polar residues" evidence="1">
    <location>
        <begin position="104"/>
        <end position="118"/>
    </location>
</feature>
<reference evidence="3" key="1">
    <citation type="submission" date="2022-07" db="EMBL/GenBank/DDBJ databases">
        <authorList>
            <person name="Trinca V."/>
            <person name="Uliana J.V.C."/>
            <person name="Torres T.T."/>
            <person name="Ward R.J."/>
            <person name="Monesi N."/>
        </authorList>
    </citation>
    <scope>NUCLEOTIDE SEQUENCE</scope>
    <source>
        <strain evidence="3">HSMRA1968</strain>
        <tissue evidence="3">Whole embryos</tissue>
    </source>
</reference>
<protein>
    <submittedName>
        <fullName evidence="3">Suppressor APC domain-containing protein 2</fullName>
    </submittedName>
</protein>
<evidence type="ECO:0000313" key="3">
    <source>
        <dbReference type="EMBL" id="KAJ6643137.1"/>
    </source>
</evidence>
<dbReference type="EMBL" id="WJQU01000002">
    <property type="protein sequence ID" value="KAJ6643137.1"/>
    <property type="molecule type" value="Genomic_DNA"/>
</dbReference>
<comment type="caution">
    <text evidence="3">The sequence shown here is derived from an EMBL/GenBank/DDBJ whole genome shotgun (WGS) entry which is preliminary data.</text>
</comment>
<evidence type="ECO:0000256" key="1">
    <source>
        <dbReference type="SAM" id="MobiDB-lite"/>
    </source>
</evidence>
<feature type="region of interest" description="Disordered" evidence="1">
    <location>
        <begin position="71"/>
        <end position="118"/>
    </location>
</feature>
<evidence type="ECO:0000313" key="4">
    <source>
        <dbReference type="Proteomes" id="UP001151699"/>
    </source>
</evidence>
<evidence type="ECO:0000259" key="2">
    <source>
        <dbReference type="Pfam" id="PF25825"/>
    </source>
</evidence>
<dbReference type="OrthoDB" id="10035013at2759"/>
<proteinExistence type="predicted"/>
<keyword evidence="4" id="KW-1185">Reference proteome</keyword>
<gene>
    <name evidence="3" type="primary">Sapcd2</name>
    <name evidence="3" type="ORF">Bhyg_08093</name>
</gene>
<accession>A0A9Q0S2M8</accession>
<feature type="compositionally biased region" description="Polar residues" evidence="1">
    <location>
        <begin position="217"/>
        <end position="232"/>
    </location>
</feature>
<feature type="domain" description="Suppressor APC" evidence="2">
    <location>
        <begin position="1"/>
        <end position="70"/>
    </location>
</feature>
<dbReference type="AlphaFoldDB" id="A0A9Q0S2M8"/>
<dbReference type="Pfam" id="PF11414">
    <property type="entry name" value="Suppressor_APC"/>
    <property type="match status" value="1"/>
</dbReference>
<dbReference type="PANTHER" id="PTHR14907:SF2">
    <property type="entry name" value="SUPPRESSOR APC DOMAIN-CONTAINING PROTEIN 2"/>
    <property type="match status" value="1"/>
</dbReference>
<organism evidence="3 4">
    <name type="scientific">Pseudolycoriella hygida</name>
    <dbReference type="NCBI Taxonomy" id="35572"/>
    <lineage>
        <taxon>Eukaryota</taxon>
        <taxon>Metazoa</taxon>
        <taxon>Ecdysozoa</taxon>
        <taxon>Arthropoda</taxon>
        <taxon>Hexapoda</taxon>
        <taxon>Insecta</taxon>
        <taxon>Pterygota</taxon>
        <taxon>Neoptera</taxon>
        <taxon>Endopterygota</taxon>
        <taxon>Diptera</taxon>
        <taxon>Nematocera</taxon>
        <taxon>Sciaroidea</taxon>
        <taxon>Sciaridae</taxon>
        <taxon>Pseudolycoriella</taxon>
    </lineage>
</organism>
<dbReference type="InterPro" id="IPR026828">
    <property type="entry name" value="SAPC2_1/2"/>
</dbReference>
<dbReference type="Proteomes" id="UP001151699">
    <property type="component" value="Chromosome B"/>
</dbReference>
<name>A0A9Q0S2M8_9DIPT</name>